<evidence type="ECO:0000313" key="2">
    <source>
        <dbReference type="EMBL" id="MFC5551539.1"/>
    </source>
</evidence>
<dbReference type="RefSeq" id="WP_379775776.1">
    <property type="nucleotide sequence ID" value="NZ_JBHSMZ010000024.1"/>
</dbReference>
<gene>
    <name evidence="2" type="ORF">ACFPO9_23735</name>
</gene>
<evidence type="ECO:0000259" key="1">
    <source>
        <dbReference type="Pfam" id="PF09413"/>
    </source>
</evidence>
<keyword evidence="3" id="KW-1185">Reference proteome</keyword>
<dbReference type="EMBL" id="JBHSMZ010000024">
    <property type="protein sequence ID" value="MFC5551539.1"/>
    <property type="molecule type" value="Genomic_DNA"/>
</dbReference>
<reference evidence="3" key="1">
    <citation type="journal article" date="2019" name="Int. J. Syst. Evol. Microbiol.">
        <title>The Global Catalogue of Microorganisms (GCM) 10K type strain sequencing project: providing services to taxonomists for standard genome sequencing and annotation.</title>
        <authorList>
            <consortium name="The Broad Institute Genomics Platform"/>
            <consortium name="The Broad Institute Genome Sequencing Center for Infectious Disease"/>
            <person name="Wu L."/>
            <person name="Ma J."/>
        </authorList>
    </citation>
    <scope>NUCLEOTIDE SEQUENCE [LARGE SCALE GENOMIC DNA]</scope>
    <source>
        <strain evidence="3">CGMCC 4.5798</strain>
    </source>
</reference>
<dbReference type="SUPFAM" id="SSF54913">
    <property type="entry name" value="GlnB-like"/>
    <property type="match status" value="1"/>
</dbReference>
<comment type="caution">
    <text evidence="2">The sequence shown here is derived from an EMBL/GenBank/DDBJ whole genome shotgun (WGS) entry which is preliminary data.</text>
</comment>
<dbReference type="InterPro" id="IPR011322">
    <property type="entry name" value="N-reg_PII-like_a/b"/>
</dbReference>
<sequence length="105" mass="10927">MTHASHAVLAGAPETALMPGRDLFEVARYLIPMEASLVQGCLVASGIPAVLADAHLMQTDLLLAPALGGVRILVPEAHLVQAQAVLEAFQRGEFALSEDADVGEA</sequence>
<dbReference type="InterPro" id="IPR018551">
    <property type="entry name" value="DUF2007"/>
</dbReference>
<name>A0ABW0S3K9_9BURK</name>
<organism evidence="2 3">
    <name type="scientific">Massilia aerilata</name>
    <dbReference type="NCBI Taxonomy" id="453817"/>
    <lineage>
        <taxon>Bacteria</taxon>
        <taxon>Pseudomonadati</taxon>
        <taxon>Pseudomonadota</taxon>
        <taxon>Betaproteobacteria</taxon>
        <taxon>Burkholderiales</taxon>
        <taxon>Oxalobacteraceae</taxon>
        <taxon>Telluria group</taxon>
        <taxon>Massilia</taxon>
    </lineage>
</organism>
<dbReference type="Gene3D" id="3.30.70.790">
    <property type="entry name" value="UreE, C-terminal domain"/>
    <property type="match status" value="1"/>
</dbReference>
<evidence type="ECO:0000313" key="3">
    <source>
        <dbReference type="Proteomes" id="UP001596086"/>
    </source>
</evidence>
<protein>
    <submittedName>
        <fullName evidence="2">Signal transducing protein</fullName>
    </submittedName>
</protein>
<proteinExistence type="predicted"/>
<dbReference type="Pfam" id="PF09413">
    <property type="entry name" value="DUF2007"/>
    <property type="match status" value="1"/>
</dbReference>
<accession>A0ABW0S3K9</accession>
<dbReference type="Proteomes" id="UP001596086">
    <property type="component" value="Unassembled WGS sequence"/>
</dbReference>
<feature type="domain" description="DUF2007" evidence="1">
    <location>
        <begin position="31"/>
        <end position="90"/>
    </location>
</feature>